<keyword evidence="5" id="KW-1185">Reference proteome</keyword>
<evidence type="ECO:0000313" key="3">
    <source>
        <dbReference type="EMBL" id="CEP01308.1"/>
    </source>
</evidence>
<dbReference type="STRING" id="37360.A0A0G4J112"/>
<feature type="region of interest" description="Disordered" evidence="1">
    <location>
        <begin position="198"/>
        <end position="223"/>
    </location>
</feature>
<organism evidence="3 5">
    <name type="scientific">Plasmodiophora brassicae</name>
    <name type="common">Clubroot disease agent</name>
    <dbReference type="NCBI Taxonomy" id="37360"/>
    <lineage>
        <taxon>Eukaryota</taxon>
        <taxon>Sar</taxon>
        <taxon>Rhizaria</taxon>
        <taxon>Endomyxa</taxon>
        <taxon>Phytomyxea</taxon>
        <taxon>Plasmodiophorida</taxon>
        <taxon>Plasmodiophoridae</taxon>
        <taxon>Plasmodiophora</taxon>
    </lineage>
</organism>
<dbReference type="AlphaFoldDB" id="A0A0G4J112"/>
<reference evidence="3 5" key="1">
    <citation type="submission" date="2015-02" db="EMBL/GenBank/DDBJ databases">
        <authorList>
            <person name="Chooi Y.-H."/>
        </authorList>
    </citation>
    <scope>NUCLEOTIDE SEQUENCE [LARGE SCALE GENOMIC DNA]</scope>
    <source>
        <strain evidence="3">E3</strain>
    </source>
</reference>
<keyword evidence="4" id="KW-0496">Mitochondrion</keyword>
<dbReference type="Proteomes" id="UP000290189">
    <property type="component" value="Unassembled WGS sequence"/>
</dbReference>
<dbReference type="PROSITE" id="PS50904">
    <property type="entry name" value="PRELI_MSF1"/>
    <property type="match status" value="1"/>
</dbReference>
<evidence type="ECO:0000313" key="5">
    <source>
        <dbReference type="Proteomes" id="UP000039324"/>
    </source>
</evidence>
<dbReference type="OMA" id="YCPWNEK"/>
<geneLocation type="mitochondrion" evidence="4"/>
<accession>A0A0G4J112</accession>
<dbReference type="Pfam" id="PF04707">
    <property type="entry name" value="PRELI"/>
    <property type="match status" value="1"/>
</dbReference>
<reference evidence="4 6" key="2">
    <citation type="submission" date="2018-03" db="EMBL/GenBank/DDBJ databases">
        <authorList>
            <person name="Fogelqvist J."/>
        </authorList>
    </citation>
    <scope>NUCLEOTIDE SEQUENCE [LARGE SCALE GENOMIC DNA]</scope>
</reference>
<dbReference type="GO" id="GO:0005758">
    <property type="term" value="C:mitochondrial intermembrane space"/>
    <property type="evidence" value="ECO:0007669"/>
    <property type="project" value="InterPro"/>
</dbReference>
<gene>
    <name evidence="3" type="ORF">PBRA_001914</name>
    <name evidence="4" type="ORF">PLBR_LOCUS8557</name>
</gene>
<dbReference type="EMBL" id="CDSF01000112">
    <property type="protein sequence ID" value="CEP01308.1"/>
    <property type="molecule type" value="Genomic_DNA"/>
</dbReference>
<proteinExistence type="predicted"/>
<sequence length="223" mass="25026">MVKLFEHTHTYKHPWSTVSKAFWHKYPNPSYPHVQEIDTFRRSFDAETGDLVSCRLITATTNFPSFLHAIGAPKSAFGIEQSIANAREQKLVLKSRNLTGADFLVVEEVCTYEAHPDNPDWTIYKQKATIKGTAPLFSSSFESHGLSRLQQQAKDGLLVMEKLCEDFAHEAINEIEMLVNDVETGFSGAFHSLFSTKTERQDKSTSTDETPGECGSCCNDPDK</sequence>
<evidence type="ECO:0000313" key="4">
    <source>
        <dbReference type="EMBL" id="SPR01342.1"/>
    </source>
</evidence>
<dbReference type="InterPro" id="IPR006797">
    <property type="entry name" value="PRELI/MSF1_dom"/>
</dbReference>
<dbReference type="InterPro" id="IPR037365">
    <property type="entry name" value="Slowmo/Ups"/>
</dbReference>
<evidence type="ECO:0000313" key="6">
    <source>
        <dbReference type="Proteomes" id="UP000290189"/>
    </source>
</evidence>
<dbReference type="OrthoDB" id="407630at2759"/>
<dbReference type="Proteomes" id="UP000039324">
    <property type="component" value="Unassembled WGS sequence"/>
</dbReference>
<dbReference type="EMBL" id="OVEO01000017">
    <property type="protein sequence ID" value="SPR01342.1"/>
    <property type="molecule type" value="Genomic_DNA"/>
</dbReference>
<feature type="domain" description="PRELI/MSF1" evidence="2">
    <location>
        <begin position="2"/>
        <end position="172"/>
    </location>
</feature>
<dbReference type="PANTHER" id="PTHR11158">
    <property type="entry name" value="MSF1/PX19 RELATED"/>
    <property type="match status" value="1"/>
</dbReference>
<evidence type="ECO:0000256" key="1">
    <source>
        <dbReference type="SAM" id="MobiDB-lite"/>
    </source>
</evidence>
<protein>
    <recommendedName>
        <fullName evidence="2">PRELI/MSF1 domain-containing protein</fullName>
    </recommendedName>
</protein>
<name>A0A0G4J112_PLABS</name>
<evidence type="ECO:0000259" key="2">
    <source>
        <dbReference type="PROSITE" id="PS50904"/>
    </source>
</evidence>